<keyword evidence="1" id="KW-0378">Hydrolase</keyword>
<dbReference type="InterPro" id="IPR023430">
    <property type="entry name" value="Pept_HybD-like_dom_sf"/>
</dbReference>
<dbReference type="Proteomes" id="UP000480151">
    <property type="component" value="Unassembled WGS sequence"/>
</dbReference>
<dbReference type="Pfam" id="PF06866">
    <property type="entry name" value="DUF1256"/>
    <property type="match status" value="1"/>
</dbReference>
<dbReference type="GO" id="GO:0008233">
    <property type="term" value="F:peptidase activity"/>
    <property type="evidence" value="ECO:0007669"/>
    <property type="project" value="UniProtKB-KW"/>
</dbReference>
<dbReference type="RefSeq" id="WP_165096964.1">
    <property type="nucleotide sequence ID" value="NZ_JAAKGU010000003.1"/>
</dbReference>
<dbReference type="InterPro" id="IPR009665">
    <property type="entry name" value="YyaC"/>
</dbReference>
<reference evidence="1 2" key="1">
    <citation type="submission" date="2020-02" db="EMBL/GenBank/DDBJ databases">
        <authorList>
            <person name="Gao J."/>
            <person name="Sun J."/>
        </authorList>
    </citation>
    <scope>NUCLEOTIDE SEQUENCE [LARGE SCALE GENOMIC DNA]</scope>
    <source>
        <strain evidence="1 2">7124</strain>
    </source>
</reference>
<comment type="caution">
    <text evidence="1">The sequence shown here is derived from an EMBL/GenBank/DDBJ whole genome shotgun (WGS) entry which is preliminary data.</text>
</comment>
<sequence length="205" mass="22478">MVTNSHYLEKRTTAYLSKALLRHFLKGPEYDELVVVGIGTCRYSGDTLGPLVGSRLEKRFGSTPGIAIYGTLEKPVHSLNLAKLVSRINKEHKRPYIIAVDSCLGRYYKVGTIQLVEGALQPGASLDKQLPEIGNIHLKGIVNNFDPDLNHKVLEHTSLTFVADMAVTIADVISKSAEQLLPRIAAQAGRQAADAKANNRLSSWM</sequence>
<dbReference type="GO" id="GO:0006508">
    <property type="term" value="P:proteolysis"/>
    <property type="evidence" value="ECO:0007669"/>
    <property type="project" value="UniProtKB-KW"/>
</dbReference>
<dbReference type="SUPFAM" id="SSF53163">
    <property type="entry name" value="HybD-like"/>
    <property type="match status" value="1"/>
</dbReference>
<accession>A0A6M1PJG2</accession>
<keyword evidence="2" id="KW-1185">Reference proteome</keyword>
<dbReference type="AlphaFoldDB" id="A0A6M1PJG2"/>
<name>A0A6M1PJG2_9BACL</name>
<organism evidence="1 2">
    <name type="scientific">Paenibacillus apii</name>
    <dbReference type="NCBI Taxonomy" id="1850370"/>
    <lineage>
        <taxon>Bacteria</taxon>
        <taxon>Bacillati</taxon>
        <taxon>Bacillota</taxon>
        <taxon>Bacilli</taxon>
        <taxon>Bacillales</taxon>
        <taxon>Paenibacillaceae</taxon>
        <taxon>Paenibacillus</taxon>
    </lineage>
</organism>
<proteinExistence type="predicted"/>
<evidence type="ECO:0000313" key="2">
    <source>
        <dbReference type="Proteomes" id="UP000480151"/>
    </source>
</evidence>
<dbReference type="EMBL" id="JAAKGU010000003">
    <property type="protein sequence ID" value="NGM82502.1"/>
    <property type="molecule type" value="Genomic_DNA"/>
</dbReference>
<dbReference type="NCBIfam" id="TIGR02841">
    <property type="entry name" value="spore_YyaC"/>
    <property type="match status" value="1"/>
</dbReference>
<evidence type="ECO:0000313" key="1">
    <source>
        <dbReference type="EMBL" id="NGM82502.1"/>
    </source>
</evidence>
<gene>
    <name evidence="1" type="primary">yyaC</name>
    <name evidence="1" type="ORF">G5B47_08735</name>
</gene>
<protein>
    <submittedName>
        <fullName evidence="1">Spore protease YyaC</fullName>
    </submittedName>
</protein>
<keyword evidence="1" id="KW-0645">Protease</keyword>